<keyword evidence="4" id="KW-1185">Reference proteome</keyword>
<evidence type="ECO:0000313" key="3">
    <source>
        <dbReference type="EMBL" id="KNE99152.1"/>
    </source>
</evidence>
<evidence type="ECO:0000259" key="2">
    <source>
        <dbReference type="Pfam" id="PF05699"/>
    </source>
</evidence>
<dbReference type="InterPro" id="IPR008906">
    <property type="entry name" value="HATC_C_dom"/>
</dbReference>
<dbReference type="Pfam" id="PF05699">
    <property type="entry name" value="Dimer_Tnp_hAT"/>
    <property type="match status" value="1"/>
</dbReference>
<sequence>MAHIEATGAEEDTPSTPPNTTAPNESTNPSQSIRRESTRLRTPSTRPGFVPTQTDSRRALTLNAPPAQRKQKRQGVGVTSSQVKEHVSSGDADDLVVTTDPFAGLKQVTRRTGRHVAVDMAQDSEDENYKARKVGSKKDPLKDKDGFDHCRLYFFPPGEGPNQAPEDAAWACRWCSKEYIASGGSYYNLKAHRDGALVKKQLRGACLGREKAIAAGGNFPPSVASRISDTAEGNKDGQGTLAGYVHKGRFDNQTLNKLIVIWIIRQSLPWLRIEDFLLRVAFDYTIHTAQLHSRMWAAAQAHQLYLEQRAQVVREIKASDSKISLVSDVWTTKGSHKAFVGITVCYITSDWNYKCQHLAIKYVSWHHNGKYLAVPFANVLVKHGLHNKISSISSVIISIFAYLVLLFFHVIAQTTDSGSNNFTMAKGVAAIFRNIDATYWDVQNNHHRCACHVIALILGAGLRALKLSSSMVRPEKDDKSFPLLYTIPEEAEPTEGDEAVEADIVEVFTELNVTDEQEVDPDDAEPALPQPGWEWNTGEDEDVHFDESGIGFTLKKIDYICRRIAASPQKQAEWKLWADELKYTGKGLIGGYGIRWNIAYNSRDRAYEGRKVIKRLLENEDERLAGKSNKDHYFKAYELTSKEWEEVNNLNHILKDFLDLTKKLEGDGPKLPQVLYDYKRLLATLVKKKSCSLSTSLEPMFDPMIKITKKYVELAINCDTVVLATFLHPAWRMMLFKKEFPTHVSRITSLIKEKFEDRDIYLKSLQPETPPLVNQSGINGDIADAESDSDGDEYNFYPQNSQAIDINTEMERYNKGDFPLDKKGDVLGWWKVHCKDFPVLGSLARDYLACPASSASVERTFSAAAQVCASGRSGLAVRTIERCISSHMWLRNGVEMCGTFKDCQDAINAARKNPKFDKYKTKPSKAVKKK</sequence>
<dbReference type="SUPFAM" id="SSF53098">
    <property type="entry name" value="Ribonuclease H-like"/>
    <property type="match status" value="1"/>
</dbReference>
<dbReference type="PANTHER" id="PTHR47501">
    <property type="entry name" value="TRANSPOSASE-RELATED"/>
    <property type="match status" value="1"/>
</dbReference>
<protein>
    <recommendedName>
        <fullName evidence="2">HAT C-terminal dimerisation domain-containing protein</fullName>
    </recommendedName>
</protein>
<feature type="region of interest" description="Disordered" evidence="1">
    <location>
        <begin position="516"/>
        <end position="539"/>
    </location>
</feature>
<dbReference type="GO" id="GO:0046983">
    <property type="term" value="F:protein dimerization activity"/>
    <property type="evidence" value="ECO:0007669"/>
    <property type="project" value="InterPro"/>
</dbReference>
<name>A0A0L0VIN3_9BASI</name>
<feature type="region of interest" description="Disordered" evidence="1">
    <location>
        <begin position="1"/>
        <end position="91"/>
    </location>
</feature>
<dbReference type="InterPro" id="IPR012337">
    <property type="entry name" value="RNaseH-like_sf"/>
</dbReference>
<dbReference type="Proteomes" id="UP000054564">
    <property type="component" value="Unassembled WGS sequence"/>
</dbReference>
<evidence type="ECO:0000313" key="4">
    <source>
        <dbReference type="Proteomes" id="UP000054564"/>
    </source>
</evidence>
<organism evidence="3 4">
    <name type="scientific">Puccinia striiformis f. sp. tritici PST-78</name>
    <dbReference type="NCBI Taxonomy" id="1165861"/>
    <lineage>
        <taxon>Eukaryota</taxon>
        <taxon>Fungi</taxon>
        <taxon>Dikarya</taxon>
        <taxon>Basidiomycota</taxon>
        <taxon>Pucciniomycotina</taxon>
        <taxon>Pucciniomycetes</taxon>
        <taxon>Pucciniales</taxon>
        <taxon>Pucciniaceae</taxon>
        <taxon>Puccinia</taxon>
    </lineage>
</organism>
<gene>
    <name evidence="3" type="ORF">PSTG_07629</name>
</gene>
<feature type="domain" description="HAT C-terminal dimerisation" evidence="2">
    <location>
        <begin position="820"/>
        <end position="890"/>
    </location>
</feature>
<dbReference type="AlphaFoldDB" id="A0A0L0VIN3"/>
<proteinExistence type="predicted"/>
<feature type="compositionally biased region" description="Acidic residues" evidence="1">
    <location>
        <begin position="516"/>
        <end position="525"/>
    </location>
</feature>
<accession>A0A0L0VIN3</accession>
<dbReference type="PANTHER" id="PTHR47501:SF5">
    <property type="entry name" value="HAT C-TERMINAL DIMERISATION DOMAIN-CONTAINING PROTEIN"/>
    <property type="match status" value="1"/>
</dbReference>
<dbReference type="EMBL" id="AJIL01000049">
    <property type="protein sequence ID" value="KNE99152.1"/>
    <property type="molecule type" value="Genomic_DNA"/>
</dbReference>
<dbReference type="OrthoDB" id="3944237at2759"/>
<evidence type="ECO:0000256" key="1">
    <source>
        <dbReference type="SAM" id="MobiDB-lite"/>
    </source>
</evidence>
<feature type="compositionally biased region" description="Low complexity" evidence="1">
    <location>
        <begin position="18"/>
        <end position="30"/>
    </location>
</feature>
<reference evidence="4" key="1">
    <citation type="submission" date="2014-03" db="EMBL/GenBank/DDBJ databases">
        <title>The Genome Sequence of Puccinia striiformis f. sp. tritici PST-78.</title>
        <authorList>
            <consortium name="The Broad Institute Genome Sequencing Platform"/>
            <person name="Cuomo C."/>
            <person name="Hulbert S."/>
            <person name="Chen X."/>
            <person name="Walker B."/>
            <person name="Young S.K."/>
            <person name="Zeng Q."/>
            <person name="Gargeya S."/>
            <person name="Fitzgerald M."/>
            <person name="Haas B."/>
            <person name="Abouelleil A."/>
            <person name="Alvarado L."/>
            <person name="Arachchi H.M."/>
            <person name="Berlin A.M."/>
            <person name="Chapman S.B."/>
            <person name="Goldberg J."/>
            <person name="Griggs A."/>
            <person name="Gujja S."/>
            <person name="Hansen M."/>
            <person name="Howarth C."/>
            <person name="Imamovic A."/>
            <person name="Larimer J."/>
            <person name="McCowan C."/>
            <person name="Montmayeur A."/>
            <person name="Murphy C."/>
            <person name="Neiman D."/>
            <person name="Pearson M."/>
            <person name="Priest M."/>
            <person name="Roberts A."/>
            <person name="Saif S."/>
            <person name="Shea T."/>
            <person name="Sisk P."/>
            <person name="Sykes S."/>
            <person name="Wortman J."/>
            <person name="Nusbaum C."/>
            <person name="Birren B."/>
        </authorList>
    </citation>
    <scope>NUCLEOTIDE SEQUENCE [LARGE SCALE GENOMIC DNA]</scope>
    <source>
        <strain evidence="4">race PST-78</strain>
    </source>
</reference>
<comment type="caution">
    <text evidence="3">The sequence shown here is derived from an EMBL/GenBank/DDBJ whole genome shotgun (WGS) entry which is preliminary data.</text>
</comment>